<evidence type="ECO:0000313" key="2">
    <source>
        <dbReference type="Proteomes" id="UP000593572"/>
    </source>
</evidence>
<gene>
    <name evidence="1" type="ORF">Golob_006999</name>
</gene>
<evidence type="ECO:0000313" key="1">
    <source>
        <dbReference type="EMBL" id="MBA0574715.1"/>
    </source>
</evidence>
<comment type="caution">
    <text evidence="1">The sequence shown here is derived from an EMBL/GenBank/DDBJ whole genome shotgun (WGS) entry which is preliminary data.</text>
</comment>
<reference evidence="1 2" key="1">
    <citation type="journal article" date="2019" name="Genome Biol. Evol.">
        <title>Insights into the evolution of the New World diploid cottons (Gossypium, subgenus Houzingenia) based on genome sequencing.</title>
        <authorList>
            <person name="Grover C.E."/>
            <person name="Arick M.A. 2nd"/>
            <person name="Thrash A."/>
            <person name="Conover J.L."/>
            <person name="Sanders W.S."/>
            <person name="Peterson D.G."/>
            <person name="Frelichowski J.E."/>
            <person name="Scheffler J.A."/>
            <person name="Scheffler B.E."/>
            <person name="Wendel J.F."/>
        </authorList>
    </citation>
    <scope>NUCLEOTIDE SEQUENCE [LARGE SCALE GENOMIC DNA]</scope>
    <source>
        <strain evidence="1">157</strain>
        <tissue evidence="1">Leaf</tissue>
    </source>
</reference>
<dbReference type="EMBL" id="JABEZX010000044">
    <property type="protein sequence ID" value="MBA0574715.1"/>
    <property type="molecule type" value="Genomic_DNA"/>
</dbReference>
<accession>A0A7J8NCQ3</accession>
<name>A0A7J8NCQ3_9ROSI</name>
<organism evidence="1 2">
    <name type="scientific">Gossypium lobatum</name>
    <dbReference type="NCBI Taxonomy" id="34289"/>
    <lineage>
        <taxon>Eukaryota</taxon>
        <taxon>Viridiplantae</taxon>
        <taxon>Streptophyta</taxon>
        <taxon>Embryophyta</taxon>
        <taxon>Tracheophyta</taxon>
        <taxon>Spermatophyta</taxon>
        <taxon>Magnoliopsida</taxon>
        <taxon>eudicotyledons</taxon>
        <taxon>Gunneridae</taxon>
        <taxon>Pentapetalae</taxon>
        <taxon>rosids</taxon>
        <taxon>malvids</taxon>
        <taxon>Malvales</taxon>
        <taxon>Malvaceae</taxon>
        <taxon>Malvoideae</taxon>
        <taxon>Gossypium</taxon>
    </lineage>
</organism>
<dbReference type="Proteomes" id="UP000593572">
    <property type="component" value="Unassembled WGS sequence"/>
</dbReference>
<keyword evidence="2" id="KW-1185">Reference proteome</keyword>
<dbReference type="AlphaFoldDB" id="A0A7J8NCQ3"/>
<sequence>MLICEKILVVYILLLGVEMEGSSKLGGILFLVLGSVFVWHSKKFMVSGISATCWLGWISRNEKVFKGKTTTLDSLIYQTKLRSFVWARVVYEECIFTKSDWWGWPRKS</sequence>
<feature type="non-terminal residue" evidence="1">
    <location>
        <position position="108"/>
    </location>
</feature>
<protein>
    <submittedName>
        <fullName evidence="1">Uncharacterized protein</fullName>
    </submittedName>
</protein>
<proteinExistence type="predicted"/>